<name>J0CXV9_AURST</name>
<organism evidence="2 3">
    <name type="scientific">Auricularia subglabra (strain TFB-10046 / SS5)</name>
    <name type="common">White-rot fungus</name>
    <name type="synonym">Auricularia delicata (strain TFB10046)</name>
    <dbReference type="NCBI Taxonomy" id="717982"/>
    <lineage>
        <taxon>Eukaryota</taxon>
        <taxon>Fungi</taxon>
        <taxon>Dikarya</taxon>
        <taxon>Basidiomycota</taxon>
        <taxon>Agaricomycotina</taxon>
        <taxon>Agaricomycetes</taxon>
        <taxon>Auriculariales</taxon>
        <taxon>Auriculariaceae</taxon>
        <taxon>Auricularia</taxon>
    </lineage>
</organism>
<proteinExistence type="predicted"/>
<dbReference type="KEGG" id="adl:AURDEDRAFT_188590"/>
<reference evidence="3" key="1">
    <citation type="journal article" date="2012" name="Science">
        <title>The Paleozoic origin of enzymatic lignin decomposition reconstructed from 31 fungal genomes.</title>
        <authorList>
            <person name="Floudas D."/>
            <person name="Binder M."/>
            <person name="Riley R."/>
            <person name="Barry K."/>
            <person name="Blanchette R.A."/>
            <person name="Henrissat B."/>
            <person name="Martinez A.T."/>
            <person name="Otillar R."/>
            <person name="Spatafora J.W."/>
            <person name="Yadav J.S."/>
            <person name="Aerts A."/>
            <person name="Benoit I."/>
            <person name="Boyd A."/>
            <person name="Carlson A."/>
            <person name="Copeland A."/>
            <person name="Coutinho P.M."/>
            <person name="de Vries R.P."/>
            <person name="Ferreira P."/>
            <person name="Findley K."/>
            <person name="Foster B."/>
            <person name="Gaskell J."/>
            <person name="Glotzer D."/>
            <person name="Gorecki P."/>
            <person name="Heitman J."/>
            <person name="Hesse C."/>
            <person name="Hori C."/>
            <person name="Igarashi K."/>
            <person name="Jurgens J.A."/>
            <person name="Kallen N."/>
            <person name="Kersten P."/>
            <person name="Kohler A."/>
            <person name="Kuees U."/>
            <person name="Kumar T.K.A."/>
            <person name="Kuo A."/>
            <person name="LaButti K."/>
            <person name="Larrondo L.F."/>
            <person name="Lindquist E."/>
            <person name="Ling A."/>
            <person name="Lombard V."/>
            <person name="Lucas S."/>
            <person name="Lundell T."/>
            <person name="Martin R."/>
            <person name="McLaughlin D.J."/>
            <person name="Morgenstern I."/>
            <person name="Morin E."/>
            <person name="Murat C."/>
            <person name="Nagy L.G."/>
            <person name="Nolan M."/>
            <person name="Ohm R.A."/>
            <person name="Patyshakuliyeva A."/>
            <person name="Rokas A."/>
            <person name="Ruiz-Duenas F.J."/>
            <person name="Sabat G."/>
            <person name="Salamov A."/>
            <person name="Samejima M."/>
            <person name="Schmutz J."/>
            <person name="Slot J.C."/>
            <person name="St John F."/>
            <person name="Stenlid J."/>
            <person name="Sun H."/>
            <person name="Sun S."/>
            <person name="Syed K."/>
            <person name="Tsang A."/>
            <person name="Wiebenga A."/>
            <person name="Young D."/>
            <person name="Pisabarro A."/>
            <person name="Eastwood D.C."/>
            <person name="Martin F."/>
            <person name="Cullen D."/>
            <person name="Grigoriev I.V."/>
            <person name="Hibbett D.S."/>
        </authorList>
    </citation>
    <scope>NUCLEOTIDE SEQUENCE [LARGE SCALE GENOMIC DNA]</scope>
    <source>
        <strain evidence="3">TFB10046</strain>
    </source>
</reference>
<dbReference type="InParanoid" id="J0CXV9"/>
<evidence type="ECO:0000313" key="3">
    <source>
        <dbReference type="Proteomes" id="UP000006514"/>
    </source>
</evidence>
<accession>J0CXV9</accession>
<evidence type="ECO:0000313" key="2">
    <source>
        <dbReference type="EMBL" id="EJD35825.1"/>
    </source>
</evidence>
<sequence length="361" mass="39300">MALSTSCIRPTTWRSPAPAIGARVCGSTGPQVDAAATRSEPDITGSALPHTTSFPLPRPRTPCSLPAQAAAEIAEGTDISVRPPSSPSISPKPHPPPFVVAELQRCSNPLPPSLIFSICANAIFTAQKLPDDGLDNQAYILQLIVRLIRTEGFVPSVCLGDASLEDLRAVLQHDATFSNAVQLLFGENTLESSESFFLILRYLCRRPTSHKPRGSVRFAPEPQIWVVEDDDDDTDGEPSVAGPPQVFPPFVVSDLLQLPNPWDSNAVAFLAVKISAWADEHFQDPDGEVQLVQFLSDVLLELDLVPFHLLSGVGVAGLRDCLHRDAALSESQRIVSRGGHTVEFVDRFFLVIRYIVFQLLR</sequence>
<dbReference type="EMBL" id="JH687878">
    <property type="protein sequence ID" value="EJD35825.1"/>
    <property type="molecule type" value="Genomic_DNA"/>
</dbReference>
<gene>
    <name evidence="2" type="ORF">AURDEDRAFT_188590</name>
</gene>
<dbReference type="AlphaFoldDB" id="J0CXV9"/>
<evidence type="ECO:0000256" key="1">
    <source>
        <dbReference type="SAM" id="MobiDB-lite"/>
    </source>
</evidence>
<feature type="region of interest" description="Disordered" evidence="1">
    <location>
        <begin position="27"/>
        <end position="58"/>
    </location>
</feature>
<protein>
    <submittedName>
        <fullName evidence="2">Uncharacterized protein</fullName>
    </submittedName>
</protein>
<keyword evidence="3" id="KW-1185">Reference proteome</keyword>
<dbReference type="Proteomes" id="UP000006514">
    <property type="component" value="Unassembled WGS sequence"/>
</dbReference>